<dbReference type="AlphaFoldDB" id="A0A1H2EH02"/>
<reference evidence="8" key="1">
    <citation type="submission" date="2016-10" db="EMBL/GenBank/DDBJ databases">
        <authorList>
            <person name="Varghese N."/>
            <person name="Submissions S."/>
        </authorList>
    </citation>
    <scope>NUCLEOTIDE SEQUENCE [LARGE SCALE GENOMIC DNA]</scope>
    <source>
        <strain evidence="8">DSM 17875</strain>
    </source>
</reference>
<evidence type="ECO:0000313" key="8">
    <source>
        <dbReference type="Proteomes" id="UP000243232"/>
    </source>
</evidence>
<evidence type="ECO:0000256" key="5">
    <source>
        <dbReference type="ARBA" id="ARBA00023136"/>
    </source>
</evidence>
<dbReference type="Pfam" id="PF01810">
    <property type="entry name" value="LysE"/>
    <property type="match status" value="1"/>
</dbReference>
<feature type="transmembrane region" description="Helical" evidence="6">
    <location>
        <begin position="181"/>
        <end position="199"/>
    </location>
</feature>
<keyword evidence="2" id="KW-1003">Cell membrane</keyword>
<gene>
    <name evidence="7" type="ORF">SAMN05216296_0777</name>
</gene>
<evidence type="ECO:0000313" key="7">
    <source>
        <dbReference type="EMBL" id="SDT94425.1"/>
    </source>
</evidence>
<dbReference type="EMBL" id="LT629785">
    <property type="protein sequence ID" value="SDT94425.1"/>
    <property type="molecule type" value="Genomic_DNA"/>
</dbReference>
<comment type="subcellular location">
    <subcellularLocation>
        <location evidence="1">Cell membrane</location>
        <topology evidence="1">Multi-pass membrane protein</topology>
    </subcellularLocation>
</comment>
<dbReference type="Proteomes" id="UP000243232">
    <property type="component" value="Chromosome I"/>
</dbReference>
<dbReference type="OrthoDB" id="9812084at2"/>
<proteinExistence type="predicted"/>
<organism evidence="7 8">
    <name type="scientific">Pseudomonas pohangensis</name>
    <dbReference type="NCBI Taxonomy" id="364197"/>
    <lineage>
        <taxon>Bacteria</taxon>
        <taxon>Pseudomonadati</taxon>
        <taxon>Pseudomonadota</taxon>
        <taxon>Gammaproteobacteria</taxon>
        <taxon>Pseudomonadales</taxon>
        <taxon>Pseudomonadaceae</taxon>
        <taxon>Pseudomonas</taxon>
    </lineage>
</organism>
<evidence type="ECO:0000256" key="3">
    <source>
        <dbReference type="ARBA" id="ARBA00022692"/>
    </source>
</evidence>
<keyword evidence="3 6" id="KW-0812">Transmembrane</keyword>
<evidence type="ECO:0000256" key="4">
    <source>
        <dbReference type="ARBA" id="ARBA00022989"/>
    </source>
</evidence>
<dbReference type="PANTHER" id="PTHR30086">
    <property type="entry name" value="ARGININE EXPORTER PROTEIN ARGO"/>
    <property type="match status" value="1"/>
</dbReference>
<dbReference type="STRING" id="364197.SAMN05216296_0777"/>
<keyword evidence="5 6" id="KW-0472">Membrane</keyword>
<evidence type="ECO:0000256" key="2">
    <source>
        <dbReference type="ARBA" id="ARBA00022475"/>
    </source>
</evidence>
<keyword evidence="4 6" id="KW-1133">Transmembrane helix</keyword>
<accession>A0A1H2EH02</accession>
<dbReference type="RefSeq" id="WP_090193179.1">
    <property type="nucleotide sequence ID" value="NZ_LT629785.1"/>
</dbReference>
<evidence type="ECO:0000256" key="6">
    <source>
        <dbReference type="SAM" id="Phobius"/>
    </source>
</evidence>
<feature type="transmembrane region" description="Helical" evidence="6">
    <location>
        <begin position="123"/>
        <end position="142"/>
    </location>
</feature>
<feature type="transmembrane region" description="Helical" evidence="6">
    <location>
        <begin position="44"/>
        <end position="61"/>
    </location>
</feature>
<keyword evidence="8" id="KW-1185">Reference proteome</keyword>
<sequence length="201" mass="22128">MTLLNLLAMASFAFVTSVTPGPNNLMLLASGANFGFRRTLPHMLGISLGMALLLTCVLGGLGELFSRFPLLQLLLRIAGIGYLLWLSWKILQTPPRSLQQDTDDARPFAWWQAVLFQFVNPKAWIMAITAVSSFTLAGEAYWASGMLLVLVFVTINLPAISVWAGFGTLMQQFLSTAARQIHFNRVMAVLTALTIVLIVQR</sequence>
<dbReference type="GO" id="GO:0015171">
    <property type="term" value="F:amino acid transmembrane transporter activity"/>
    <property type="evidence" value="ECO:0007669"/>
    <property type="project" value="TreeGrafter"/>
</dbReference>
<dbReference type="GO" id="GO:0033228">
    <property type="term" value="P:cysteine export across plasma membrane"/>
    <property type="evidence" value="ECO:0007669"/>
    <property type="project" value="TreeGrafter"/>
</dbReference>
<feature type="transmembrane region" description="Helical" evidence="6">
    <location>
        <begin position="147"/>
        <end position="169"/>
    </location>
</feature>
<dbReference type="PANTHER" id="PTHR30086:SF20">
    <property type="entry name" value="ARGININE EXPORTER PROTEIN ARGO-RELATED"/>
    <property type="match status" value="1"/>
</dbReference>
<dbReference type="InterPro" id="IPR001123">
    <property type="entry name" value="LeuE-type"/>
</dbReference>
<name>A0A1H2EH02_9PSED</name>
<evidence type="ECO:0000256" key="1">
    <source>
        <dbReference type="ARBA" id="ARBA00004651"/>
    </source>
</evidence>
<feature type="transmembrane region" description="Helical" evidence="6">
    <location>
        <begin position="73"/>
        <end position="91"/>
    </location>
</feature>
<dbReference type="GO" id="GO:0005886">
    <property type="term" value="C:plasma membrane"/>
    <property type="evidence" value="ECO:0007669"/>
    <property type="project" value="UniProtKB-SubCell"/>
</dbReference>
<protein>
    <submittedName>
        <fullName evidence="7">Threonine/homoserine/homoserine lactone efflux protein</fullName>
    </submittedName>
</protein>